<sequence length="192" mass="21330">MKKNGLLLSLVALLTLTAFTEQQFWTLDPPHSQLRFSITHLGISDISGTFNDVEATIKSSKEDFSDAQVEAVIQVASINTNNSYRDDHLKGPDFFEAEQYPLITFKSTGIKSLGTGRYKLEGDLTIKGKTKKISLDMWYRGTVENPQTKKPTAGIKLSGTIKRSDFGVGTAYPAPMLGEEVYLDINAEYQKQ</sequence>
<evidence type="ECO:0000256" key="1">
    <source>
        <dbReference type="SAM" id="SignalP"/>
    </source>
</evidence>
<dbReference type="SUPFAM" id="SSF101874">
    <property type="entry name" value="YceI-like"/>
    <property type="match status" value="1"/>
</dbReference>
<dbReference type="EMBL" id="JARFVA010000002">
    <property type="protein sequence ID" value="MDF0707431.1"/>
    <property type="molecule type" value="Genomic_DNA"/>
</dbReference>
<evidence type="ECO:0000259" key="2">
    <source>
        <dbReference type="SMART" id="SM00867"/>
    </source>
</evidence>
<name>A0ABT5XNG0_9FLAO</name>
<reference evidence="3 4" key="1">
    <citation type="submission" date="2023-03" db="EMBL/GenBank/DDBJ databases">
        <title>Muricauda XX sp. nov. and Muricauda XXX sp. nov., two novel species isolated from Okinawa Trough.</title>
        <authorList>
            <person name="Cao W."/>
            <person name="Deng X."/>
        </authorList>
    </citation>
    <scope>NUCLEOTIDE SEQUENCE [LARGE SCALE GENOMIC DNA]</scope>
    <source>
        <strain evidence="3 4">81s02</strain>
    </source>
</reference>
<keyword evidence="1" id="KW-0732">Signal</keyword>
<dbReference type="RefSeq" id="WP_275614587.1">
    <property type="nucleotide sequence ID" value="NZ_JARFVA010000002.1"/>
</dbReference>
<dbReference type="SMART" id="SM00867">
    <property type="entry name" value="YceI"/>
    <property type="match status" value="1"/>
</dbReference>
<dbReference type="InterPro" id="IPR007372">
    <property type="entry name" value="Lipid/polyisoprenoid-bd_YceI"/>
</dbReference>
<accession>A0ABT5XNG0</accession>
<gene>
    <name evidence="3" type="ORF">PY091_09400</name>
</gene>
<dbReference type="Proteomes" id="UP001217083">
    <property type="component" value="Unassembled WGS sequence"/>
</dbReference>
<protein>
    <submittedName>
        <fullName evidence="3">YceI family protein</fullName>
    </submittedName>
</protein>
<evidence type="ECO:0000313" key="3">
    <source>
        <dbReference type="EMBL" id="MDF0707431.1"/>
    </source>
</evidence>
<proteinExistence type="predicted"/>
<evidence type="ECO:0000313" key="4">
    <source>
        <dbReference type="Proteomes" id="UP001217083"/>
    </source>
</evidence>
<feature type="domain" description="Lipid/polyisoprenoid-binding YceI-like" evidence="2">
    <location>
        <begin position="24"/>
        <end position="190"/>
    </location>
</feature>
<dbReference type="Pfam" id="PF04264">
    <property type="entry name" value="YceI"/>
    <property type="match status" value="1"/>
</dbReference>
<comment type="caution">
    <text evidence="3">The sequence shown here is derived from an EMBL/GenBank/DDBJ whole genome shotgun (WGS) entry which is preliminary data.</text>
</comment>
<dbReference type="PANTHER" id="PTHR34406:SF1">
    <property type="entry name" value="PROTEIN YCEI"/>
    <property type="match status" value="1"/>
</dbReference>
<dbReference type="InterPro" id="IPR036761">
    <property type="entry name" value="TTHA0802/YceI-like_sf"/>
</dbReference>
<dbReference type="Gene3D" id="2.40.128.110">
    <property type="entry name" value="Lipid/polyisoprenoid-binding, YceI-like"/>
    <property type="match status" value="1"/>
</dbReference>
<dbReference type="PANTHER" id="PTHR34406">
    <property type="entry name" value="PROTEIN YCEI"/>
    <property type="match status" value="1"/>
</dbReference>
<organism evidence="3 4">
    <name type="scientific">Flagellimonas okinawensis</name>
    <dbReference type="NCBI Taxonomy" id="3031324"/>
    <lineage>
        <taxon>Bacteria</taxon>
        <taxon>Pseudomonadati</taxon>
        <taxon>Bacteroidota</taxon>
        <taxon>Flavobacteriia</taxon>
        <taxon>Flavobacteriales</taxon>
        <taxon>Flavobacteriaceae</taxon>
        <taxon>Flagellimonas</taxon>
    </lineage>
</organism>
<feature type="signal peptide" evidence="1">
    <location>
        <begin position="1"/>
        <end position="20"/>
    </location>
</feature>
<feature type="chain" id="PRO_5047452310" evidence="1">
    <location>
        <begin position="21"/>
        <end position="192"/>
    </location>
</feature>
<keyword evidence="4" id="KW-1185">Reference proteome</keyword>